<comment type="caution">
    <text evidence="4">The sequence shown here is derived from an EMBL/GenBank/DDBJ whole genome shotgun (WGS) entry which is preliminary data.</text>
</comment>
<dbReference type="GO" id="GO:0005975">
    <property type="term" value="P:carbohydrate metabolic process"/>
    <property type="evidence" value="ECO:0007669"/>
    <property type="project" value="InterPro"/>
</dbReference>
<dbReference type="PANTHER" id="PTHR43732:SF1">
    <property type="entry name" value="RIBOSE 5-PHOSPHATE ISOMERASE"/>
    <property type="match status" value="1"/>
</dbReference>
<dbReference type="Proteomes" id="UP000078534">
    <property type="component" value="Unassembled WGS sequence"/>
</dbReference>
<dbReference type="PIRSF" id="PIRSF005384">
    <property type="entry name" value="RpiB_LacA_B"/>
    <property type="match status" value="1"/>
</dbReference>
<dbReference type="NCBIfam" id="TIGR00689">
    <property type="entry name" value="rpiB_lacA_lacB"/>
    <property type="match status" value="1"/>
</dbReference>
<name>A0A179SYS5_9BACI</name>
<evidence type="ECO:0000256" key="3">
    <source>
        <dbReference type="PIRSR" id="PIRSR005384-1"/>
    </source>
</evidence>
<dbReference type="InterPro" id="IPR036569">
    <property type="entry name" value="RpiB_LacA_LacB_sf"/>
</dbReference>
<reference evidence="5" key="1">
    <citation type="submission" date="2016-04" db="EMBL/GenBank/DDBJ databases">
        <authorList>
            <person name="Lyu Z."/>
            <person name="Lyu W."/>
        </authorList>
    </citation>
    <scope>NUCLEOTIDE SEQUENCE [LARGE SCALE GENOMIC DNA]</scope>
    <source>
        <strain evidence="5">C44</strain>
    </source>
</reference>
<gene>
    <name evidence="4" type="ORF">A6K24_22870</name>
</gene>
<dbReference type="GO" id="GO:0016861">
    <property type="term" value="F:intramolecular oxidoreductase activity, interconverting aldoses and ketoses"/>
    <property type="evidence" value="ECO:0007669"/>
    <property type="project" value="UniProtKB-ARBA"/>
</dbReference>
<evidence type="ECO:0000313" key="5">
    <source>
        <dbReference type="Proteomes" id="UP000078534"/>
    </source>
</evidence>
<dbReference type="InterPro" id="IPR003500">
    <property type="entry name" value="RpiB_LacA_LacB"/>
</dbReference>
<keyword evidence="2 4" id="KW-0413">Isomerase</keyword>
<evidence type="ECO:0000256" key="1">
    <source>
        <dbReference type="ARBA" id="ARBA00008754"/>
    </source>
</evidence>
<evidence type="ECO:0000313" key="4">
    <source>
        <dbReference type="EMBL" id="OAS85989.1"/>
    </source>
</evidence>
<dbReference type="PANTHER" id="PTHR43732">
    <property type="entry name" value="RIBOSE 5-PHOSPHATE ISOMERASE-RELATED"/>
    <property type="match status" value="1"/>
</dbReference>
<dbReference type="EMBL" id="LWSG01000016">
    <property type="protein sequence ID" value="OAS85989.1"/>
    <property type="molecule type" value="Genomic_DNA"/>
</dbReference>
<dbReference type="InterPro" id="IPR051812">
    <property type="entry name" value="SPI_LacAB/RpiB"/>
</dbReference>
<accession>A0A179SYS5</accession>
<dbReference type="RefSeq" id="WP_066332880.1">
    <property type="nucleotide sequence ID" value="NZ_LWSG01000016.1"/>
</dbReference>
<evidence type="ECO:0000256" key="2">
    <source>
        <dbReference type="ARBA" id="ARBA00023235"/>
    </source>
</evidence>
<dbReference type="OrthoDB" id="1778624at2"/>
<dbReference type="AlphaFoldDB" id="A0A179SYS5"/>
<feature type="active site" description="Proton donor" evidence="3">
    <location>
        <position position="98"/>
    </location>
</feature>
<dbReference type="NCBIfam" id="NF004051">
    <property type="entry name" value="PRK05571.1"/>
    <property type="match status" value="1"/>
</dbReference>
<feature type="active site" description="Proton acceptor" evidence="3">
    <location>
        <position position="65"/>
    </location>
</feature>
<comment type="similarity">
    <text evidence="1">Belongs to the LacAB/RpiB family.</text>
</comment>
<dbReference type="Gene3D" id="3.40.1400.10">
    <property type="entry name" value="Sugar-phosphate isomerase, RpiB/LacA/LacB"/>
    <property type="match status" value="1"/>
</dbReference>
<dbReference type="InterPro" id="IPR004785">
    <property type="entry name" value="RpiB"/>
</dbReference>
<proteinExistence type="inferred from homology"/>
<sequence>MIVALGCDHAGFPLKAEVIDHLKSLGITVIDYGCHSIEEVDFPDITRSVCQSIKSGEAERGIMVCGTGVGASIAANKFVGIRAAVCHDIHSAHQSVEHDDVNVMCIGAKIVGPWLAKDLINAFFKAEFSTEEHFRRRVGKLHQLELEIARELQNKLSPS</sequence>
<protein>
    <submittedName>
        <fullName evidence="4">Ribose-5-phosphate isomerase</fullName>
    </submittedName>
</protein>
<organism evidence="4 5">
    <name type="scientific">Metabacillus litoralis</name>
    <dbReference type="NCBI Taxonomy" id="152268"/>
    <lineage>
        <taxon>Bacteria</taxon>
        <taxon>Bacillati</taxon>
        <taxon>Bacillota</taxon>
        <taxon>Bacilli</taxon>
        <taxon>Bacillales</taxon>
        <taxon>Bacillaceae</taxon>
        <taxon>Metabacillus</taxon>
    </lineage>
</organism>
<dbReference type="SUPFAM" id="SSF89623">
    <property type="entry name" value="Ribose/Galactose isomerase RpiB/AlsB"/>
    <property type="match status" value="1"/>
</dbReference>
<dbReference type="NCBIfam" id="TIGR01120">
    <property type="entry name" value="rpiB"/>
    <property type="match status" value="1"/>
</dbReference>
<keyword evidence="5" id="KW-1185">Reference proteome</keyword>
<dbReference type="Pfam" id="PF02502">
    <property type="entry name" value="LacAB_rpiB"/>
    <property type="match status" value="1"/>
</dbReference>
<dbReference type="STRING" id="152268.A6K24_22870"/>